<accession>A0ABT7C6U3</accession>
<keyword evidence="2" id="KW-1185">Reference proteome</keyword>
<reference evidence="1" key="1">
    <citation type="submission" date="2018-03" db="EMBL/GenBank/DDBJ databases">
        <authorList>
            <person name="Nunes O.C."/>
            <person name="Lopes A.R."/>
            <person name="Froufe H."/>
            <person name="Munoz-Merida A."/>
            <person name="Barroso C."/>
            <person name="Egas C."/>
        </authorList>
    </citation>
    <scope>NUCLEOTIDE SEQUENCE</scope>
    <source>
        <strain evidence="1">ON4</strain>
    </source>
</reference>
<proteinExistence type="predicted"/>
<sequence>MSVQTLGVGVGVGLGVGVSVGVGVGVSVATGGADVPAASAAVGGGVSWEFPPRTPPMMALTSHQISAITMISPSNAMSRRRR</sequence>
<evidence type="ECO:0000313" key="2">
    <source>
        <dbReference type="Proteomes" id="UP001170379"/>
    </source>
</evidence>
<evidence type="ECO:0000313" key="1">
    <source>
        <dbReference type="EMBL" id="MDJ1370916.1"/>
    </source>
</evidence>
<dbReference type="EMBL" id="PXVD01000008">
    <property type="protein sequence ID" value="MDJ1370916.1"/>
    <property type="molecule type" value="Genomic_DNA"/>
</dbReference>
<comment type="caution">
    <text evidence="1">The sequence shown here is derived from an EMBL/GenBank/DDBJ whole genome shotgun (WGS) entry which is preliminary data.</text>
</comment>
<reference evidence="1" key="2">
    <citation type="journal article" date="2022" name="Sci. Rep.">
        <title>In silico prediction of the enzymes involved in the degradation of the herbicide molinate by Gulosibacter molinativorax ON4T.</title>
        <authorList>
            <person name="Lopes A.R."/>
            <person name="Bunin E."/>
            <person name="Viana A.T."/>
            <person name="Froufe H."/>
            <person name="Munoz-Merida A."/>
            <person name="Pinho D."/>
            <person name="Figueiredo J."/>
            <person name="Barroso C."/>
            <person name="Vaz-Moreira I."/>
            <person name="Bellanger X."/>
            <person name="Egas C."/>
            <person name="Nunes O.C."/>
        </authorList>
    </citation>
    <scope>NUCLEOTIDE SEQUENCE</scope>
    <source>
        <strain evidence="1">ON4</strain>
    </source>
</reference>
<organism evidence="1 2">
    <name type="scientific">Gulosibacter molinativorax</name>
    <dbReference type="NCBI Taxonomy" id="256821"/>
    <lineage>
        <taxon>Bacteria</taxon>
        <taxon>Bacillati</taxon>
        <taxon>Actinomycetota</taxon>
        <taxon>Actinomycetes</taxon>
        <taxon>Micrococcales</taxon>
        <taxon>Microbacteriaceae</taxon>
        <taxon>Gulosibacter</taxon>
    </lineage>
</organism>
<protein>
    <submittedName>
        <fullName evidence="1">Uncharacterized protein</fullName>
    </submittedName>
</protein>
<gene>
    <name evidence="1" type="ORF">C7K25_05980</name>
</gene>
<name>A0ABT7C6U3_9MICO</name>
<dbReference type="Proteomes" id="UP001170379">
    <property type="component" value="Unassembled WGS sequence"/>
</dbReference>